<dbReference type="EMBL" id="CP017560">
    <property type="protein sequence ID" value="AOV07354.1"/>
    <property type="molecule type" value="Genomic_DNA"/>
</dbReference>
<organism evidence="1 2">
    <name type="scientific">Sporosarcina ureilytica</name>
    <dbReference type="NCBI Taxonomy" id="298596"/>
    <lineage>
        <taxon>Bacteria</taxon>
        <taxon>Bacillati</taxon>
        <taxon>Bacillota</taxon>
        <taxon>Bacilli</taxon>
        <taxon>Bacillales</taxon>
        <taxon>Caryophanaceae</taxon>
        <taxon>Sporosarcina</taxon>
    </lineage>
</organism>
<evidence type="ECO:0000313" key="1">
    <source>
        <dbReference type="EMBL" id="AOV07354.1"/>
    </source>
</evidence>
<evidence type="ECO:0000313" key="2">
    <source>
        <dbReference type="Proteomes" id="UP000185746"/>
    </source>
</evidence>
<dbReference type="Proteomes" id="UP000185746">
    <property type="component" value="Chromosome"/>
</dbReference>
<accession>A0A1D8JF67</accession>
<dbReference type="PANTHER" id="PTHR35586:SF1">
    <property type="entry name" value="SLL1691 PROTEIN"/>
    <property type="match status" value="1"/>
</dbReference>
<reference evidence="1 2" key="1">
    <citation type="submission" date="2016-09" db="EMBL/GenBank/DDBJ databases">
        <title>Complete genome sequence of the Lysinibacillus sphaericus LMG 22257, a specie of Bacillus with ureolytic activity that can effectively biodeposit calcium carbonate.</title>
        <authorList>
            <person name="Yan W."/>
        </authorList>
    </citation>
    <scope>NUCLEOTIDE SEQUENCE [LARGE SCALE GENOMIC DNA]</scope>
    <source>
        <strain evidence="1 2">LMG 22257</strain>
    </source>
</reference>
<sequence>MLYNKYQKPILPIAVFSFDEQRTIQNQFTIEFPIFQVLTFNFLMVELSKMNWRDYIKSNNPVAAALLSKMNYTKKEKVQVKMEFLRMMVHMQLNPARARFINGFFEQYLVLDEKEEEKLMREISESENPEEFTLLPNSWEERGMRKGIERGIEQGIAQGAAEAKKEIVLEMLKEGLSTEFIAKVTHLDKETIEQLRNLI</sequence>
<dbReference type="KEGG" id="surl:BI350_07250"/>
<gene>
    <name evidence="1" type="ORF">BI350_07250</name>
</gene>
<proteinExistence type="predicted"/>
<evidence type="ECO:0008006" key="3">
    <source>
        <dbReference type="Google" id="ProtNLM"/>
    </source>
</evidence>
<keyword evidence="2" id="KW-1185">Reference proteome</keyword>
<protein>
    <recommendedName>
        <fullName evidence="3">Transposase</fullName>
    </recommendedName>
</protein>
<dbReference type="AlphaFoldDB" id="A0A1D8JF67"/>
<name>A0A1D8JF67_9BACL</name>
<dbReference type="PANTHER" id="PTHR35586">
    <property type="entry name" value="SLL1691 PROTEIN"/>
    <property type="match status" value="1"/>
</dbReference>
<dbReference type="RefSeq" id="WP_075527485.1">
    <property type="nucleotide sequence ID" value="NZ_CP017560.1"/>
</dbReference>